<protein>
    <submittedName>
        <fullName evidence="2">Uncharacterized protein</fullName>
    </submittedName>
</protein>
<dbReference type="EMBL" id="CAIIXF020000011">
    <property type="protein sequence ID" value="CAH1799306.1"/>
    <property type="molecule type" value="Genomic_DNA"/>
</dbReference>
<name>A0A8J1XHC7_OWEFU</name>
<reference evidence="2" key="1">
    <citation type="submission" date="2022-03" db="EMBL/GenBank/DDBJ databases">
        <authorList>
            <person name="Martin C."/>
        </authorList>
    </citation>
    <scope>NUCLEOTIDE SEQUENCE</scope>
</reference>
<dbReference type="AlphaFoldDB" id="A0A8J1XHC7"/>
<gene>
    <name evidence="2" type="ORF">OFUS_LOCUS23332</name>
</gene>
<feature type="region of interest" description="Disordered" evidence="1">
    <location>
        <begin position="244"/>
        <end position="269"/>
    </location>
</feature>
<proteinExistence type="predicted"/>
<evidence type="ECO:0000313" key="3">
    <source>
        <dbReference type="Proteomes" id="UP000749559"/>
    </source>
</evidence>
<sequence length="283" mass="31794">MEPCSDDFPLSPGFELFPKTMEPRSDAFYISSTTPTDPQIMASESDDAPLSIISKTGNQIVEPQSDNVPISTATVKEPQIMNPMNVNASMSPYTETGHQIKEPTTDGPQLFPHTENDPQVSQHTRADSKTISKQGISVSPKIKPSVSDTNTFNESDNEPLANLLYHDIESPLDDSYNDSDYRPPRYDSSDSSSNSSELIDMELSDEDIEAYKPHHEPRTNMKRRKIEHQTKTYSIKRHKCVRTLKQPNSPGRTDMAQALRRSRDDAERHDKIVNAHTNNCKAC</sequence>
<feature type="compositionally biased region" description="Basic and acidic residues" evidence="1">
    <location>
        <begin position="210"/>
        <end position="219"/>
    </location>
</feature>
<organism evidence="2 3">
    <name type="scientific">Owenia fusiformis</name>
    <name type="common">Polychaete worm</name>
    <dbReference type="NCBI Taxonomy" id="6347"/>
    <lineage>
        <taxon>Eukaryota</taxon>
        <taxon>Metazoa</taxon>
        <taxon>Spiralia</taxon>
        <taxon>Lophotrochozoa</taxon>
        <taxon>Annelida</taxon>
        <taxon>Polychaeta</taxon>
        <taxon>Sedentaria</taxon>
        <taxon>Canalipalpata</taxon>
        <taxon>Sabellida</taxon>
        <taxon>Oweniida</taxon>
        <taxon>Oweniidae</taxon>
        <taxon>Owenia</taxon>
    </lineage>
</organism>
<feature type="region of interest" description="Disordered" evidence="1">
    <location>
        <begin position="171"/>
        <end position="198"/>
    </location>
</feature>
<feature type="region of interest" description="Disordered" evidence="1">
    <location>
        <begin position="210"/>
        <end position="232"/>
    </location>
</feature>
<keyword evidence="3" id="KW-1185">Reference proteome</keyword>
<dbReference type="Proteomes" id="UP000749559">
    <property type="component" value="Unassembled WGS sequence"/>
</dbReference>
<evidence type="ECO:0000313" key="2">
    <source>
        <dbReference type="EMBL" id="CAH1799306.1"/>
    </source>
</evidence>
<feature type="compositionally biased region" description="Basic and acidic residues" evidence="1">
    <location>
        <begin position="179"/>
        <end position="188"/>
    </location>
</feature>
<comment type="caution">
    <text evidence="2">The sequence shown here is derived from an EMBL/GenBank/DDBJ whole genome shotgun (WGS) entry which is preliminary data.</text>
</comment>
<feature type="region of interest" description="Disordered" evidence="1">
    <location>
        <begin position="94"/>
        <end position="157"/>
    </location>
</feature>
<evidence type="ECO:0000256" key="1">
    <source>
        <dbReference type="SAM" id="MobiDB-lite"/>
    </source>
</evidence>
<accession>A0A8J1XHC7</accession>